<feature type="region of interest" description="Disordered" evidence="1">
    <location>
        <begin position="218"/>
        <end position="247"/>
    </location>
</feature>
<organism evidence="2 3">
    <name type="scientific">Durusdinium trenchii</name>
    <dbReference type="NCBI Taxonomy" id="1381693"/>
    <lineage>
        <taxon>Eukaryota</taxon>
        <taxon>Sar</taxon>
        <taxon>Alveolata</taxon>
        <taxon>Dinophyceae</taxon>
        <taxon>Suessiales</taxon>
        <taxon>Symbiodiniaceae</taxon>
        <taxon>Durusdinium</taxon>
    </lineage>
</organism>
<sequence length="593" mass="66060">MDTESETAALPERRIQKGAVLLSETEFDYMGHPDGVGLGRAGLKCELKAADKFLCGLDGAKAIQPKLRGEGSAEWETQVAWEDLWELFEVRRWLSARTDRWECFSTGLKNMLPVMERLSLPMEWEKGPNRCGAHKPRPRDGDPHGGDAYRETGCCHNESEREELWAMQGRLVNEMPNDLTEEDAVVEGTRATGQQTAANLLSFAGALLCEIIEREATQTEEHGTKEAATGEFGRAPPIYERPSGKAGGSQRVSRVVQQWAEAWWWQQRFPDFIEEENEVYFEEESRYAGGRKKKDPLRIAEAIGNQVVHDLNKAFAPFCGDVKERVDEWLEETWQATKAQPRNGPMGELGASGAPGPADKGGKMSQATEVTLYFRKTKNDQLAFGDSKTLQATGQEYLCPVQAEMEAMRKVWTMRFQEGHAESLKPLFRWSSGRVIRRVEIQHLLQLAATGVGLPPERFMIHCLRIGGASTSDIELVKRMGRWSSSAVQRYLFDGGTASASSQRMVQGGGKGREEKVMRATKACFKAHAYPAALPASQQGSMERPQKPLEPSKEQPLDMAPCLALYMAQVESHADTLANELSTHSLSLPIDVK</sequence>
<proteinExistence type="predicted"/>
<evidence type="ECO:0000313" key="2">
    <source>
        <dbReference type="EMBL" id="CAK9116451.1"/>
    </source>
</evidence>
<protein>
    <recommendedName>
        <fullName evidence="4">Tyr recombinase domain-containing protein</fullName>
    </recommendedName>
</protein>
<feature type="region of interest" description="Disordered" evidence="1">
    <location>
        <begin position="535"/>
        <end position="555"/>
    </location>
</feature>
<dbReference type="InterPro" id="IPR013762">
    <property type="entry name" value="Integrase-like_cat_sf"/>
</dbReference>
<evidence type="ECO:0000256" key="1">
    <source>
        <dbReference type="SAM" id="MobiDB-lite"/>
    </source>
</evidence>
<dbReference type="PANTHER" id="PTHR34605">
    <property type="entry name" value="PHAGE_INTEGRASE DOMAIN-CONTAINING PROTEIN"/>
    <property type="match status" value="1"/>
</dbReference>
<feature type="region of interest" description="Disordered" evidence="1">
    <location>
        <begin position="129"/>
        <end position="150"/>
    </location>
</feature>
<dbReference type="InterPro" id="IPR052925">
    <property type="entry name" value="Phage_Integrase-like_Recomb"/>
</dbReference>
<comment type="caution">
    <text evidence="2">The sequence shown here is derived from an EMBL/GenBank/DDBJ whole genome shotgun (WGS) entry which is preliminary data.</text>
</comment>
<keyword evidence="3" id="KW-1185">Reference proteome</keyword>
<feature type="region of interest" description="Disordered" evidence="1">
    <location>
        <begin position="338"/>
        <end position="363"/>
    </location>
</feature>
<evidence type="ECO:0000313" key="3">
    <source>
        <dbReference type="Proteomes" id="UP001642484"/>
    </source>
</evidence>
<gene>
    <name evidence="2" type="ORF">CCMP2556_LOCUS54028</name>
</gene>
<feature type="compositionally biased region" description="Basic and acidic residues" evidence="1">
    <location>
        <begin position="544"/>
        <end position="555"/>
    </location>
</feature>
<dbReference type="PANTHER" id="PTHR34605:SF3">
    <property type="entry name" value="P CELL-TYPE AGGLUTINATION PROTEIN MAP4-LIKE-RELATED"/>
    <property type="match status" value="1"/>
</dbReference>
<dbReference type="Proteomes" id="UP001642484">
    <property type="component" value="Unassembled WGS sequence"/>
</dbReference>
<dbReference type="Gene3D" id="1.10.443.10">
    <property type="entry name" value="Intergrase catalytic core"/>
    <property type="match status" value="1"/>
</dbReference>
<accession>A0ABP0SVL4</accession>
<feature type="compositionally biased region" description="Basic and acidic residues" evidence="1">
    <location>
        <begin position="138"/>
        <end position="150"/>
    </location>
</feature>
<dbReference type="EMBL" id="CAXAMN010028395">
    <property type="protein sequence ID" value="CAK9116451.1"/>
    <property type="molecule type" value="Genomic_DNA"/>
</dbReference>
<name>A0ABP0SVL4_9DINO</name>
<evidence type="ECO:0008006" key="4">
    <source>
        <dbReference type="Google" id="ProtNLM"/>
    </source>
</evidence>
<reference evidence="2 3" key="1">
    <citation type="submission" date="2024-02" db="EMBL/GenBank/DDBJ databases">
        <authorList>
            <person name="Chen Y."/>
            <person name="Shah S."/>
            <person name="Dougan E. K."/>
            <person name="Thang M."/>
            <person name="Chan C."/>
        </authorList>
    </citation>
    <scope>NUCLEOTIDE SEQUENCE [LARGE SCALE GENOMIC DNA]</scope>
</reference>